<dbReference type="OrthoDB" id="1939092at2759"/>
<gene>
    <name evidence="2" type="ORF">BVC80_209g250</name>
</gene>
<evidence type="ECO:0000313" key="3">
    <source>
        <dbReference type="Proteomes" id="UP000195402"/>
    </source>
</evidence>
<dbReference type="InterPro" id="IPR039319">
    <property type="entry name" value="ELF3-like"/>
</dbReference>
<dbReference type="EMBL" id="MVGT01002328">
    <property type="protein sequence ID" value="OVA08511.1"/>
    <property type="molecule type" value="Genomic_DNA"/>
</dbReference>
<organism evidence="2 3">
    <name type="scientific">Macleaya cordata</name>
    <name type="common">Five-seeded plume-poppy</name>
    <name type="synonym">Bocconia cordata</name>
    <dbReference type="NCBI Taxonomy" id="56857"/>
    <lineage>
        <taxon>Eukaryota</taxon>
        <taxon>Viridiplantae</taxon>
        <taxon>Streptophyta</taxon>
        <taxon>Embryophyta</taxon>
        <taxon>Tracheophyta</taxon>
        <taxon>Spermatophyta</taxon>
        <taxon>Magnoliopsida</taxon>
        <taxon>Ranunculales</taxon>
        <taxon>Papaveraceae</taxon>
        <taxon>Papaveroideae</taxon>
        <taxon>Macleaya</taxon>
    </lineage>
</organism>
<name>A0A200QDE8_MACCD</name>
<dbReference type="Proteomes" id="UP000195402">
    <property type="component" value="Unassembled WGS sequence"/>
</dbReference>
<feature type="region of interest" description="Disordered" evidence="1">
    <location>
        <begin position="468"/>
        <end position="536"/>
    </location>
</feature>
<feature type="compositionally biased region" description="Polar residues" evidence="1">
    <location>
        <begin position="273"/>
        <end position="294"/>
    </location>
</feature>
<proteinExistence type="predicted"/>
<comment type="caution">
    <text evidence="2">The sequence shown here is derived from an EMBL/GenBank/DDBJ whole genome shotgun (WGS) entry which is preliminary data.</text>
</comment>
<dbReference type="PANTHER" id="PTHR34281:SF2">
    <property type="entry name" value="PROTEIN EARLY FLOWERING 3"/>
    <property type="match status" value="1"/>
</dbReference>
<dbReference type="OMA" id="HASKDMF"/>
<protein>
    <recommendedName>
        <fullName evidence="4">Protein EARLY FLOWERING 3</fullName>
    </recommendedName>
</protein>
<dbReference type="FunCoup" id="A0A200QDE8">
    <property type="interactions" value="334"/>
</dbReference>
<feature type="compositionally biased region" description="Polar residues" evidence="1">
    <location>
        <begin position="215"/>
        <end position="230"/>
    </location>
</feature>
<dbReference type="STRING" id="56857.A0A200QDE8"/>
<feature type="region of interest" description="Disordered" evidence="1">
    <location>
        <begin position="182"/>
        <end position="308"/>
    </location>
</feature>
<sequence length="788" mass="86580">MRRGMKGGKDEKIMGPLFPRLHINDTERAGPRAPPRNKMALYEQLTIPSQRCSTGQTSSVHLPPNNGSILVPPASSSQGGRHERTVFSFLYGSPPTPAHLSDKLHSGSFHGVHLNMTTCDFERKSMKNANCPSLNDSRYLSWANRYAFLLPKDFSNSKNSCGPKAGVENDLRFPAFIHSTVTQSSSKYPHSIDRERHTQSSPSKPDSSKVILGSNMPNTAANSLSSSMQLHNAREKHLKRSKTTDLISRQHGRNHSEENLKESSSHKEMQKLASYSSTKGNTSEPSKHGNVSLNQDHESGPMEDIEEEDNIDARKHQEYKAGFLLKNTACPRASLLNGHQSANEAENGRNYCDEKARRSLQVGSVDINYDSSEASMVDSISGLEISPEDVVGAIGQKQFWNTRRAIVNQQRLFAKQVFELHRLIKVQRLIAGSPHLVLEDNPYFSKPSLELSSAKKFPSVYVLSPPKIKSEDESQKPNASPNSAVVKPPNPSPDKIIAKDKSQKPNQGPDFAVVNPSDPSPSDDFNKRVVTKNSSYDPYSGNLPPLPVATENKAVPPWCFHPLPGSQWLLPRMPPSEGLVNKPYTGENPQTAGFMAPIYGGWWPMPVPSMEGGCLNPAFGFPGLSILVSPAAQAYPLVMSAVNSASPFEEGSSLAGAQPDWQAEQSSTGGANFSMKSGCLSNSLNQNDETISCVKKTQAPRDGELQETTMTSPCRREAQGVTAVPVSEQKDKFPLIPTTPALVVSDRFPQTENNYQQTTAIRVVPHNPRTAPESVARIFRFIQEERQQ</sequence>
<evidence type="ECO:0000313" key="2">
    <source>
        <dbReference type="EMBL" id="OVA08511.1"/>
    </source>
</evidence>
<feature type="region of interest" description="Disordered" evidence="1">
    <location>
        <begin position="648"/>
        <end position="669"/>
    </location>
</feature>
<dbReference type="PANTHER" id="PTHR34281">
    <property type="entry name" value="PROTEIN EARLY FLOWERING 3"/>
    <property type="match status" value="1"/>
</dbReference>
<feature type="compositionally biased region" description="Basic and acidic residues" evidence="1">
    <location>
        <begin position="254"/>
        <end position="270"/>
    </location>
</feature>
<evidence type="ECO:0000256" key="1">
    <source>
        <dbReference type="SAM" id="MobiDB-lite"/>
    </source>
</evidence>
<dbReference type="AlphaFoldDB" id="A0A200QDE8"/>
<evidence type="ECO:0008006" key="4">
    <source>
        <dbReference type="Google" id="ProtNLM"/>
    </source>
</evidence>
<dbReference type="GO" id="GO:2000028">
    <property type="term" value="P:regulation of photoperiodism, flowering"/>
    <property type="evidence" value="ECO:0007669"/>
    <property type="project" value="InterPro"/>
</dbReference>
<accession>A0A200QDE8</accession>
<reference evidence="2 3" key="1">
    <citation type="journal article" date="2017" name="Mol. Plant">
        <title>The Genome of Medicinal Plant Macleaya cordata Provides New Insights into Benzylisoquinoline Alkaloids Metabolism.</title>
        <authorList>
            <person name="Liu X."/>
            <person name="Liu Y."/>
            <person name="Huang P."/>
            <person name="Ma Y."/>
            <person name="Qing Z."/>
            <person name="Tang Q."/>
            <person name="Cao H."/>
            <person name="Cheng P."/>
            <person name="Zheng Y."/>
            <person name="Yuan Z."/>
            <person name="Zhou Y."/>
            <person name="Liu J."/>
            <person name="Tang Z."/>
            <person name="Zhuo Y."/>
            <person name="Zhang Y."/>
            <person name="Yu L."/>
            <person name="Huang J."/>
            <person name="Yang P."/>
            <person name="Peng Q."/>
            <person name="Zhang J."/>
            <person name="Jiang W."/>
            <person name="Zhang Z."/>
            <person name="Lin K."/>
            <person name="Ro D.K."/>
            <person name="Chen X."/>
            <person name="Xiong X."/>
            <person name="Shang Y."/>
            <person name="Huang S."/>
            <person name="Zeng J."/>
        </authorList>
    </citation>
    <scope>NUCLEOTIDE SEQUENCE [LARGE SCALE GENOMIC DNA]</scope>
    <source>
        <strain evidence="3">cv. BLH2017</strain>
        <tissue evidence="2">Root</tissue>
    </source>
</reference>
<keyword evidence="3" id="KW-1185">Reference proteome</keyword>
<dbReference type="InParanoid" id="A0A200QDE8"/>